<reference evidence="3 4" key="1">
    <citation type="submission" date="2018-11" db="EMBL/GenBank/DDBJ databases">
        <authorList>
            <consortium name="Pathogen Informatics"/>
        </authorList>
    </citation>
    <scope>NUCLEOTIDE SEQUENCE [LARGE SCALE GENOMIC DNA]</scope>
</reference>
<dbReference type="Proteomes" id="UP000270924">
    <property type="component" value="Unassembled WGS sequence"/>
</dbReference>
<feature type="compositionally biased region" description="Pro residues" evidence="2">
    <location>
        <begin position="139"/>
        <end position="150"/>
    </location>
</feature>
<dbReference type="PANTHER" id="PTHR24637">
    <property type="entry name" value="COLLAGEN"/>
    <property type="match status" value="1"/>
</dbReference>
<feature type="compositionally biased region" description="Pro residues" evidence="2">
    <location>
        <begin position="171"/>
        <end position="183"/>
    </location>
</feature>
<name>A0A3P7DLJ0_WUCBA</name>
<dbReference type="Pfam" id="PF01391">
    <property type="entry name" value="Collagen"/>
    <property type="match status" value="1"/>
</dbReference>
<organism evidence="3 4">
    <name type="scientific">Wuchereria bancrofti</name>
    <dbReference type="NCBI Taxonomy" id="6293"/>
    <lineage>
        <taxon>Eukaryota</taxon>
        <taxon>Metazoa</taxon>
        <taxon>Ecdysozoa</taxon>
        <taxon>Nematoda</taxon>
        <taxon>Chromadorea</taxon>
        <taxon>Rhabditida</taxon>
        <taxon>Spirurina</taxon>
        <taxon>Spiruromorpha</taxon>
        <taxon>Filarioidea</taxon>
        <taxon>Onchocercidae</taxon>
        <taxon>Wuchereria</taxon>
    </lineage>
</organism>
<dbReference type="EMBL" id="UYWW01001607">
    <property type="protein sequence ID" value="VDM10750.1"/>
    <property type="molecule type" value="Genomic_DNA"/>
</dbReference>
<dbReference type="OrthoDB" id="5983381at2759"/>
<evidence type="ECO:0000256" key="1">
    <source>
        <dbReference type="ARBA" id="ARBA00022737"/>
    </source>
</evidence>
<sequence>MQLSIIEKNVWNKLSQFSSMQIIREISMKSFKFNRRRRQISRKLQEINFENSNYMETLEEISSQIIPTIYGNDEELEQNYLSSSILKCSVIYACPSGPPGLPGKKGASGEAGIPGVSGHPGLPGIMIGYVTSDCIKCQPGPPGQKGPDGPPGEDGIPGKPGLPAALNILGPPGPTGDPGPPGLPGEEGEPGMPGIPGTPGTRYLVGASGPKGPSGPQGHIGDPGIPGEPGLPGEIGPIGLMGDDGEPGLSGTPGLDGMARSPGIPGIDGQYCICPARNKTTTTFSHPKPPAFQPILNQQHLNDLTYSNTTANNKNSKLSPYYRKMLESITNQTSTSEFKSILLPKQITFIPFPISHSSFVTKKSASVQYVENYKSSYTVTPYNSIDQRVINKSKN</sequence>
<dbReference type="AlphaFoldDB" id="A0A3P7DLJ0"/>
<evidence type="ECO:0000256" key="2">
    <source>
        <dbReference type="SAM" id="MobiDB-lite"/>
    </source>
</evidence>
<evidence type="ECO:0000313" key="4">
    <source>
        <dbReference type="Proteomes" id="UP000270924"/>
    </source>
</evidence>
<keyword evidence="1" id="KW-0677">Repeat</keyword>
<accession>A0A3P7DLJ0</accession>
<gene>
    <name evidence="3" type="ORF">WBA_LOCUS4136</name>
</gene>
<feature type="region of interest" description="Disordered" evidence="2">
    <location>
        <begin position="137"/>
        <end position="225"/>
    </location>
</feature>
<proteinExistence type="predicted"/>
<dbReference type="InterPro" id="IPR008160">
    <property type="entry name" value="Collagen"/>
</dbReference>
<dbReference type="InParanoid" id="A0A3P7DLJ0"/>
<protein>
    <submittedName>
        <fullName evidence="3">Uncharacterized protein</fullName>
    </submittedName>
</protein>
<dbReference type="OMA" id="SASFWIN"/>
<dbReference type="PANTHER" id="PTHR24637:SF283">
    <property type="entry name" value="COL_CUTICLE_N DOMAIN-CONTAINING PROTEIN"/>
    <property type="match status" value="1"/>
</dbReference>
<keyword evidence="4" id="KW-1185">Reference proteome</keyword>
<evidence type="ECO:0000313" key="3">
    <source>
        <dbReference type="EMBL" id="VDM10750.1"/>
    </source>
</evidence>